<reference evidence="1" key="2">
    <citation type="submission" date="2022-03" db="EMBL/GenBank/DDBJ databases">
        <title>Draft title - Genomic analysis of global carrot germplasm unveils the trajectory of domestication and the origin of high carotenoid orange carrot.</title>
        <authorList>
            <person name="Iorizzo M."/>
            <person name="Ellison S."/>
            <person name="Senalik D."/>
            <person name="Macko-Podgorni A."/>
            <person name="Grzebelus D."/>
            <person name="Bostan H."/>
            <person name="Rolling W."/>
            <person name="Curaba J."/>
            <person name="Simon P."/>
        </authorList>
    </citation>
    <scope>NUCLEOTIDE SEQUENCE</scope>
    <source>
        <tissue evidence="1">Leaf</tissue>
    </source>
</reference>
<accession>A0AAF0XUU5</accession>
<proteinExistence type="predicted"/>
<evidence type="ECO:0000313" key="1">
    <source>
        <dbReference type="EMBL" id="WOH14698.1"/>
    </source>
</evidence>
<reference evidence="1" key="1">
    <citation type="journal article" date="2016" name="Nat. Genet.">
        <title>A high-quality carrot genome assembly provides new insights into carotenoid accumulation and asterid genome evolution.</title>
        <authorList>
            <person name="Iorizzo M."/>
            <person name="Ellison S."/>
            <person name="Senalik D."/>
            <person name="Zeng P."/>
            <person name="Satapoomin P."/>
            <person name="Huang J."/>
            <person name="Bowman M."/>
            <person name="Iovene M."/>
            <person name="Sanseverino W."/>
            <person name="Cavagnaro P."/>
            <person name="Yildiz M."/>
            <person name="Macko-Podgorni A."/>
            <person name="Moranska E."/>
            <person name="Grzebelus E."/>
            <person name="Grzebelus D."/>
            <person name="Ashrafi H."/>
            <person name="Zheng Z."/>
            <person name="Cheng S."/>
            <person name="Spooner D."/>
            <person name="Van Deynze A."/>
            <person name="Simon P."/>
        </authorList>
    </citation>
    <scope>NUCLEOTIDE SEQUENCE</scope>
    <source>
        <tissue evidence="1">Leaf</tissue>
    </source>
</reference>
<dbReference type="PANTHER" id="PTHR33116">
    <property type="entry name" value="REVERSE TRANSCRIPTASE ZINC-BINDING DOMAIN-CONTAINING PROTEIN-RELATED-RELATED"/>
    <property type="match status" value="1"/>
</dbReference>
<dbReference type="EMBL" id="CP093351">
    <property type="protein sequence ID" value="WOH14698.1"/>
    <property type="molecule type" value="Genomic_DNA"/>
</dbReference>
<keyword evidence="2" id="KW-1185">Reference proteome</keyword>
<gene>
    <name evidence="1" type="ORF">DCAR_0934220</name>
</gene>
<evidence type="ECO:0000313" key="2">
    <source>
        <dbReference type="Proteomes" id="UP000077755"/>
    </source>
</evidence>
<protein>
    <recommendedName>
        <fullName evidence="3">Reverse transcriptase zinc-binding domain-containing protein</fullName>
    </recommendedName>
</protein>
<dbReference type="AlphaFoldDB" id="A0AAF0XUU5"/>
<evidence type="ECO:0008006" key="3">
    <source>
        <dbReference type="Google" id="ProtNLM"/>
    </source>
</evidence>
<dbReference type="PANTHER" id="PTHR33116:SF86">
    <property type="entry name" value="REVERSE TRANSCRIPTASE DOMAIN-CONTAINING PROTEIN"/>
    <property type="match status" value="1"/>
</dbReference>
<organism evidence="1 2">
    <name type="scientific">Daucus carota subsp. sativus</name>
    <name type="common">Carrot</name>
    <dbReference type="NCBI Taxonomy" id="79200"/>
    <lineage>
        <taxon>Eukaryota</taxon>
        <taxon>Viridiplantae</taxon>
        <taxon>Streptophyta</taxon>
        <taxon>Embryophyta</taxon>
        <taxon>Tracheophyta</taxon>
        <taxon>Spermatophyta</taxon>
        <taxon>Magnoliopsida</taxon>
        <taxon>eudicotyledons</taxon>
        <taxon>Gunneridae</taxon>
        <taxon>Pentapetalae</taxon>
        <taxon>asterids</taxon>
        <taxon>campanulids</taxon>
        <taxon>Apiales</taxon>
        <taxon>Apiaceae</taxon>
        <taxon>Apioideae</taxon>
        <taxon>Scandiceae</taxon>
        <taxon>Daucinae</taxon>
        <taxon>Daucus</taxon>
        <taxon>Daucus sect. Daucus</taxon>
    </lineage>
</organism>
<sequence>MYLGLPKTVSSNRWGTFRYVKEKIWNRLQSWKGLTVSRTGKEILIKSVIQSIPSYVAVLINKFWWFSDVDKSKGIRWMSWKNMCHPKKYGGMGFKRIREFNLAMLCKQAWRILTDPNSFIAGFLKARYFPNSNFEEVGLGNNPSYVWRSILAS</sequence>
<name>A0AAF0XUU5_DAUCS</name>
<dbReference type="Proteomes" id="UP000077755">
    <property type="component" value="Chromosome 9"/>
</dbReference>